<dbReference type="Proteomes" id="UP000509742">
    <property type="component" value="Chromosome"/>
</dbReference>
<keyword evidence="4" id="KW-1185">Reference proteome</keyword>
<dbReference type="EMBL" id="AP023036">
    <property type="protein sequence ID" value="BCD46164.1"/>
    <property type="molecule type" value="Genomic_DNA"/>
</dbReference>
<name>A0A6J4D059_9HELI</name>
<evidence type="ECO:0000313" key="2">
    <source>
        <dbReference type="EMBL" id="BCD70353.1"/>
    </source>
</evidence>
<evidence type="ECO:0000313" key="3">
    <source>
        <dbReference type="Proteomes" id="UP000317935"/>
    </source>
</evidence>
<reference evidence="1 4" key="2">
    <citation type="submission" date="2020-04" db="EMBL/GenBank/DDBJ databases">
        <title>Genomic analysis of gastric non-Helicobacter pylori Helicobacters isolated in Japan.</title>
        <authorList>
            <person name="Suzuki M."/>
            <person name="Rimbara E."/>
        </authorList>
    </citation>
    <scope>NUCLEOTIDE SEQUENCE [LARGE SCALE GENOMIC DNA]</scope>
    <source>
        <strain evidence="1 4">NHP19-0020</strain>
    </source>
</reference>
<gene>
    <name evidence="1" type="ORF">NHP190020_12030</name>
    <name evidence="2" type="ORF">SNTW_09980</name>
</gene>
<accession>A0A6J4D059</accession>
<proteinExistence type="predicted"/>
<sequence length="139" mass="15753">MLSCIPSSLQAIQESVQQMAIHYVIVLKDIVALNEQLDRAVMTLRARGGDQIEASHAALLLRESITLYQVLQDYYTKDATTFDYMEGILQAYISIKEDASKSMQLVSLIPSLDHLLDQITNQLQVMATLEHKISRLMER</sequence>
<dbReference type="AlphaFoldDB" id="A0A6J4D059"/>
<dbReference type="EMBL" id="AP019774">
    <property type="protein sequence ID" value="BCD70353.1"/>
    <property type="molecule type" value="Genomic_DNA"/>
</dbReference>
<dbReference type="Proteomes" id="UP000317935">
    <property type="component" value="Chromosome"/>
</dbReference>
<evidence type="ECO:0000313" key="1">
    <source>
        <dbReference type="EMBL" id="BCD46164.1"/>
    </source>
</evidence>
<evidence type="ECO:0000313" key="4">
    <source>
        <dbReference type="Proteomes" id="UP000509742"/>
    </source>
</evidence>
<organism evidence="2 3">
    <name type="scientific">Helicobacter suis</name>
    <dbReference type="NCBI Taxonomy" id="104628"/>
    <lineage>
        <taxon>Bacteria</taxon>
        <taxon>Pseudomonadati</taxon>
        <taxon>Campylobacterota</taxon>
        <taxon>Epsilonproteobacteria</taxon>
        <taxon>Campylobacterales</taxon>
        <taxon>Helicobacteraceae</taxon>
        <taxon>Helicobacter</taxon>
    </lineage>
</organism>
<reference evidence="2 3" key="1">
    <citation type="submission" date="2019-06" db="EMBL/GenBank/DDBJ databases">
        <title>Complete genome sequence of Helicobacter suis SNTW101c.</title>
        <authorList>
            <person name="Rimbara E."/>
            <person name="Suzuki M."/>
            <person name="Matsui H."/>
            <person name="Nakamura M."/>
            <person name="Mori S."/>
            <person name="Shibayama K."/>
        </authorList>
    </citation>
    <scope>NUCLEOTIDE SEQUENCE [LARGE SCALE GENOMIC DNA]</scope>
    <source>
        <strain evidence="2 3">SNTW101c</strain>
    </source>
</reference>
<protein>
    <submittedName>
        <fullName evidence="2">Uncharacterized protein</fullName>
    </submittedName>
</protein>